<keyword evidence="2" id="KW-0808">Transferase</keyword>
<comment type="caution">
    <text evidence="7">The sequence shown here is derived from an EMBL/GenBank/DDBJ whole genome shotgun (WGS) entry which is preliminary data.</text>
</comment>
<evidence type="ECO:0000256" key="5">
    <source>
        <dbReference type="SAM" id="SignalP"/>
    </source>
</evidence>
<sequence length="453" mass="52250">MKRIVTVLFVFIFAINIATLVAAIKSPRTGANHDAYLMKFKQWAQTYITKKNAYTIRDWGSDGQRGVFATEDIKEGQQLLSLNWVSTLNLDIIAVEQKTFFEKMEEEVEGGLSDEDVLVLSLMMYRYCMTSDTYDLKAWVKALPADTSSFNSALYFSKQELEYLKGSPGFVHALLVQSEASELFEKLENSLFKDPYVLGVCKEHGTFTWEDFQWAHSIVSSRKIYIKSSEEERLIALVPPYIDFINHNSDPNTVIDFQEQSGMVVLTASKPIKKGEQLYLSYGTHQDCNSDFLIDYGFIDEESPKNCVNVLYEELYETIQDSDPKKNEKIFILDKVFEKEIRLKLFKGSLTEDLLKISKYLSYKQESLLEYLKGLIDLKLNHYPTRLQDDELFLLSTEYQTLSTRSQLAFKTSLQEKRILQFVKDDLQNSINDIDIKETAQPPKPKSTTKDEL</sequence>
<dbReference type="InterPro" id="IPR046341">
    <property type="entry name" value="SET_dom_sf"/>
</dbReference>
<dbReference type="CDD" id="cd10527">
    <property type="entry name" value="SET_LSMT"/>
    <property type="match status" value="1"/>
</dbReference>
<proteinExistence type="predicted"/>
<name>A0A8J4Q797_9MYCE</name>
<reference evidence="7" key="1">
    <citation type="submission" date="2020-01" db="EMBL/GenBank/DDBJ databases">
        <title>Development of genomics and gene disruption for Polysphondylium violaceum indicates a role for the polyketide synthase stlB in stalk morphogenesis.</title>
        <authorList>
            <person name="Narita B."/>
            <person name="Kawabe Y."/>
            <person name="Kin K."/>
            <person name="Saito T."/>
            <person name="Gibbs R."/>
            <person name="Kuspa A."/>
            <person name="Muzny D."/>
            <person name="Queller D."/>
            <person name="Richards S."/>
            <person name="Strassman J."/>
            <person name="Sucgang R."/>
            <person name="Worley K."/>
            <person name="Schaap P."/>
        </authorList>
    </citation>
    <scope>NUCLEOTIDE SEQUENCE</scope>
    <source>
        <strain evidence="7">QSvi11</strain>
    </source>
</reference>
<gene>
    <name evidence="7" type="ORF">CYY_003029</name>
</gene>
<dbReference type="Pfam" id="PF00856">
    <property type="entry name" value="SET"/>
    <property type="match status" value="1"/>
</dbReference>
<evidence type="ECO:0000256" key="1">
    <source>
        <dbReference type="ARBA" id="ARBA00022603"/>
    </source>
</evidence>
<dbReference type="PANTHER" id="PTHR13271:SF148">
    <property type="entry name" value="SET DOMAIN-CONTAINING PROTEIN"/>
    <property type="match status" value="1"/>
</dbReference>
<dbReference type="Proteomes" id="UP000695562">
    <property type="component" value="Unassembled WGS sequence"/>
</dbReference>
<dbReference type="Gene3D" id="3.90.1420.10">
    <property type="entry name" value="Rubisco LSMT, substrate-binding domain"/>
    <property type="match status" value="1"/>
</dbReference>
<dbReference type="Gene3D" id="3.90.1410.10">
    <property type="entry name" value="set domain protein methyltransferase, domain 1"/>
    <property type="match status" value="1"/>
</dbReference>
<keyword evidence="3" id="KW-0949">S-adenosyl-L-methionine</keyword>
<dbReference type="SUPFAM" id="SSF81822">
    <property type="entry name" value="RuBisCo LSMT C-terminal, substrate-binding domain"/>
    <property type="match status" value="1"/>
</dbReference>
<dbReference type="PROSITE" id="PS50280">
    <property type="entry name" value="SET"/>
    <property type="match status" value="1"/>
</dbReference>
<evidence type="ECO:0000256" key="3">
    <source>
        <dbReference type="ARBA" id="ARBA00022691"/>
    </source>
</evidence>
<evidence type="ECO:0000259" key="6">
    <source>
        <dbReference type="PROSITE" id="PS50280"/>
    </source>
</evidence>
<protein>
    <recommendedName>
        <fullName evidence="6">SET domain-containing protein</fullName>
    </recommendedName>
</protein>
<evidence type="ECO:0000313" key="7">
    <source>
        <dbReference type="EMBL" id="KAF2075656.1"/>
    </source>
</evidence>
<keyword evidence="1" id="KW-0489">Methyltransferase</keyword>
<feature type="domain" description="SET" evidence="6">
    <location>
        <begin position="42"/>
        <end position="283"/>
    </location>
</feature>
<evidence type="ECO:0000256" key="4">
    <source>
        <dbReference type="SAM" id="MobiDB-lite"/>
    </source>
</evidence>
<organism evidence="7 8">
    <name type="scientific">Polysphondylium violaceum</name>
    <dbReference type="NCBI Taxonomy" id="133409"/>
    <lineage>
        <taxon>Eukaryota</taxon>
        <taxon>Amoebozoa</taxon>
        <taxon>Evosea</taxon>
        <taxon>Eumycetozoa</taxon>
        <taxon>Dictyostelia</taxon>
        <taxon>Dictyosteliales</taxon>
        <taxon>Dictyosteliaceae</taxon>
        <taxon>Polysphondylium</taxon>
    </lineage>
</organism>
<dbReference type="InterPro" id="IPR050600">
    <property type="entry name" value="SETD3_SETD6_MTase"/>
</dbReference>
<evidence type="ECO:0000313" key="8">
    <source>
        <dbReference type="Proteomes" id="UP000695562"/>
    </source>
</evidence>
<dbReference type="GO" id="GO:0016279">
    <property type="term" value="F:protein-lysine N-methyltransferase activity"/>
    <property type="evidence" value="ECO:0007669"/>
    <property type="project" value="TreeGrafter"/>
</dbReference>
<keyword evidence="8" id="KW-1185">Reference proteome</keyword>
<dbReference type="PANTHER" id="PTHR13271">
    <property type="entry name" value="UNCHARACTERIZED PUTATIVE METHYLTRANSFERASE"/>
    <property type="match status" value="1"/>
</dbReference>
<feature type="chain" id="PRO_5035271353" description="SET domain-containing protein" evidence="5">
    <location>
        <begin position="24"/>
        <end position="453"/>
    </location>
</feature>
<keyword evidence="5" id="KW-0732">Signal</keyword>
<evidence type="ECO:0000256" key="2">
    <source>
        <dbReference type="ARBA" id="ARBA00022679"/>
    </source>
</evidence>
<dbReference type="SUPFAM" id="SSF82199">
    <property type="entry name" value="SET domain"/>
    <property type="match status" value="1"/>
</dbReference>
<dbReference type="EMBL" id="AJWJ01000090">
    <property type="protein sequence ID" value="KAF2075656.1"/>
    <property type="molecule type" value="Genomic_DNA"/>
</dbReference>
<dbReference type="InterPro" id="IPR001214">
    <property type="entry name" value="SET_dom"/>
</dbReference>
<dbReference type="GO" id="GO:0032259">
    <property type="term" value="P:methylation"/>
    <property type="evidence" value="ECO:0007669"/>
    <property type="project" value="UniProtKB-KW"/>
</dbReference>
<dbReference type="AlphaFoldDB" id="A0A8J4Q797"/>
<dbReference type="OrthoDB" id="42889at2759"/>
<dbReference type="Pfam" id="PF09273">
    <property type="entry name" value="Rubis-subs-bind"/>
    <property type="match status" value="1"/>
</dbReference>
<accession>A0A8J4Q797</accession>
<dbReference type="InterPro" id="IPR015353">
    <property type="entry name" value="Rubisco_LSMT_subst-bd"/>
</dbReference>
<dbReference type="InterPro" id="IPR036464">
    <property type="entry name" value="Rubisco_LSMT_subst-bd_sf"/>
</dbReference>
<feature type="signal peptide" evidence="5">
    <location>
        <begin position="1"/>
        <end position="23"/>
    </location>
</feature>
<feature type="region of interest" description="Disordered" evidence="4">
    <location>
        <begin position="434"/>
        <end position="453"/>
    </location>
</feature>